<dbReference type="OrthoDB" id="5590282at2759"/>
<proteinExistence type="inferred from homology"/>
<evidence type="ECO:0000313" key="6">
    <source>
        <dbReference type="EMBL" id="MQL85583.1"/>
    </source>
</evidence>
<comment type="caution">
    <text evidence="6">The sequence shown here is derived from an EMBL/GenBank/DDBJ whole genome shotgun (WGS) entry which is preliminary data.</text>
</comment>
<dbReference type="EMBL" id="NMUH01000837">
    <property type="protein sequence ID" value="MQL85583.1"/>
    <property type="molecule type" value="Genomic_DNA"/>
</dbReference>
<dbReference type="SUPFAM" id="SSF47954">
    <property type="entry name" value="Cyclin-like"/>
    <property type="match status" value="1"/>
</dbReference>
<dbReference type="GO" id="GO:0044772">
    <property type="term" value="P:mitotic cell cycle phase transition"/>
    <property type="evidence" value="ECO:0007669"/>
    <property type="project" value="InterPro"/>
</dbReference>
<dbReference type="InterPro" id="IPR039361">
    <property type="entry name" value="Cyclin"/>
</dbReference>
<dbReference type="InterPro" id="IPR006671">
    <property type="entry name" value="Cyclin_N"/>
</dbReference>
<dbReference type="InterPro" id="IPR046965">
    <property type="entry name" value="Cyclin_A/B-like"/>
</dbReference>
<dbReference type="FunFam" id="1.10.472.10:FF:000001">
    <property type="entry name" value="G2/mitotic-specific cyclin"/>
    <property type="match status" value="1"/>
</dbReference>
<comment type="similarity">
    <text evidence="4">Belongs to the cyclin family.</text>
</comment>
<dbReference type="InterPro" id="IPR013763">
    <property type="entry name" value="Cyclin-like_dom"/>
</dbReference>
<evidence type="ECO:0000259" key="5">
    <source>
        <dbReference type="SMART" id="SM00385"/>
    </source>
</evidence>
<dbReference type="PIRSF" id="PIRSF001771">
    <property type="entry name" value="Cyclin_A_B_D_E"/>
    <property type="match status" value="1"/>
</dbReference>
<evidence type="ECO:0000256" key="3">
    <source>
        <dbReference type="ARBA" id="ARBA00023306"/>
    </source>
</evidence>
<dbReference type="GO" id="GO:0051301">
    <property type="term" value="P:cell division"/>
    <property type="evidence" value="ECO:0007669"/>
    <property type="project" value="UniProtKB-KW"/>
</dbReference>
<sequence>SASFAMRKEDTASRYGELPSRITRSRAVSCHAASSAQTLKPFNVKPESKRATRANTKRAAFDENNQSASLTVGVQVKKRAVLRDVTNLCCENSYRSCLNAAKIQIKNSQKPRLAHSNAGLATGKKSSKIGTGISAGSSLVQKDEKASAVQHAQDVRVSESNEAKVSVLKRKCPGEQNVENAGDRTSECAVALVENRSSQESSAILCPQNVKSTPDDLGFTKKEFIDIDSEHKNPQMCSIYAPEIYTHLRAAEVSEEYKLVPDTLYLTVYIIDRFLSVNYIERQRLQLLGITSMLIASKYEEICAPRVEEFCFITDNTYNKGDVLTMESQVLNCLNFQLSVPTIKTFLRYIL</sequence>
<dbReference type="Gene3D" id="1.10.472.10">
    <property type="entry name" value="Cyclin-like"/>
    <property type="match status" value="1"/>
</dbReference>
<dbReference type="AlphaFoldDB" id="A0A843UY41"/>
<organism evidence="6 7">
    <name type="scientific">Colocasia esculenta</name>
    <name type="common">Wild taro</name>
    <name type="synonym">Arum esculentum</name>
    <dbReference type="NCBI Taxonomy" id="4460"/>
    <lineage>
        <taxon>Eukaryota</taxon>
        <taxon>Viridiplantae</taxon>
        <taxon>Streptophyta</taxon>
        <taxon>Embryophyta</taxon>
        <taxon>Tracheophyta</taxon>
        <taxon>Spermatophyta</taxon>
        <taxon>Magnoliopsida</taxon>
        <taxon>Liliopsida</taxon>
        <taxon>Araceae</taxon>
        <taxon>Aroideae</taxon>
        <taxon>Colocasieae</taxon>
        <taxon>Colocasia</taxon>
    </lineage>
</organism>
<evidence type="ECO:0000313" key="7">
    <source>
        <dbReference type="Proteomes" id="UP000652761"/>
    </source>
</evidence>
<dbReference type="PANTHER" id="PTHR10177">
    <property type="entry name" value="CYCLINS"/>
    <property type="match status" value="1"/>
</dbReference>
<dbReference type="Proteomes" id="UP000652761">
    <property type="component" value="Unassembled WGS sequence"/>
</dbReference>
<feature type="non-terminal residue" evidence="6">
    <location>
        <position position="1"/>
    </location>
</feature>
<accession>A0A843UY41</accession>
<keyword evidence="2 4" id="KW-0195">Cyclin</keyword>
<keyword evidence="1" id="KW-0132">Cell division</keyword>
<feature type="domain" description="Cyclin-like" evidence="5">
    <location>
        <begin position="246"/>
        <end position="332"/>
    </location>
</feature>
<reference evidence="6" key="1">
    <citation type="submission" date="2017-07" db="EMBL/GenBank/DDBJ databases">
        <title>Taro Niue Genome Assembly and Annotation.</title>
        <authorList>
            <person name="Atibalentja N."/>
            <person name="Keating K."/>
            <person name="Fields C.J."/>
        </authorList>
    </citation>
    <scope>NUCLEOTIDE SEQUENCE</scope>
    <source>
        <strain evidence="6">Niue_2</strain>
        <tissue evidence="6">Leaf</tissue>
    </source>
</reference>
<keyword evidence="7" id="KW-1185">Reference proteome</keyword>
<evidence type="ECO:0000256" key="2">
    <source>
        <dbReference type="ARBA" id="ARBA00023127"/>
    </source>
</evidence>
<keyword evidence="3" id="KW-0131">Cell cycle</keyword>
<dbReference type="GO" id="GO:0016538">
    <property type="term" value="F:cyclin-dependent protein serine/threonine kinase regulator activity"/>
    <property type="evidence" value="ECO:0007669"/>
    <property type="project" value="InterPro"/>
</dbReference>
<gene>
    <name evidence="6" type="ORF">Taro_018103</name>
</gene>
<dbReference type="SMART" id="SM00385">
    <property type="entry name" value="CYCLIN"/>
    <property type="match status" value="1"/>
</dbReference>
<name>A0A843UY41_COLES</name>
<dbReference type="Pfam" id="PF00134">
    <property type="entry name" value="Cyclin_N"/>
    <property type="match status" value="1"/>
</dbReference>
<evidence type="ECO:0000256" key="1">
    <source>
        <dbReference type="ARBA" id="ARBA00022618"/>
    </source>
</evidence>
<evidence type="ECO:0000256" key="4">
    <source>
        <dbReference type="RuleBase" id="RU000383"/>
    </source>
</evidence>
<protein>
    <recommendedName>
        <fullName evidence="5">Cyclin-like domain-containing protein</fullName>
    </recommendedName>
</protein>
<dbReference type="InterPro" id="IPR036915">
    <property type="entry name" value="Cyclin-like_sf"/>
</dbReference>